<accession>A0A9W8ZQ28</accession>
<proteinExistence type="predicted"/>
<gene>
    <name evidence="1" type="ORF">N0V91_000355</name>
</gene>
<comment type="caution">
    <text evidence="1">The sequence shown here is derived from an EMBL/GenBank/DDBJ whole genome shotgun (WGS) entry which is preliminary data.</text>
</comment>
<dbReference type="AlphaFoldDB" id="A0A9W8ZQ28"/>
<protein>
    <submittedName>
        <fullName evidence="1">Uncharacterized protein</fullName>
    </submittedName>
</protein>
<name>A0A9W8ZQ28_9PLEO</name>
<evidence type="ECO:0000313" key="1">
    <source>
        <dbReference type="EMBL" id="KAJ4412597.1"/>
    </source>
</evidence>
<dbReference type="EMBL" id="JAPEVA010000002">
    <property type="protein sequence ID" value="KAJ4412597.1"/>
    <property type="molecule type" value="Genomic_DNA"/>
</dbReference>
<evidence type="ECO:0000313" key="2">
    <source>
        <dbReference type="Proteomes" id="UP001140510"/>
    </source>
</evidence>
<sequence length="126" mass="14154">MYKYSGPRWRNTTPVASFNDQSNAIMLSGYKLDTIANVSSIWEKPLEAADTDIFEQWAAIFTGGKASELTDLPYKAERRGGGWLGYVLRKREGGDTIEFVGAAYVHGFFGIQPNWEGRVVENIRID</sequence>
<dbReference type="Proteomes" id="UP001140510">
    <property type="component" value="Unassembled WGS sequence"/>
</dbReference>
<reference evidence="1" key="1">
    <citation type="submission" date="2022-10" db="EMBL/GenBank/DDBJ databases">
        <title>Tapping the CABI collections for fungal endophytes: first genome assemblies for Collariella, Neodidymelliopsis, Ascochyta clinopodiicola, Didymella pomorum, Didymosphaeria variabile, Neocosmospora piperis and Neocucurbitaria cava.</title>
        <authorList>
            <person name="Hill R."/>
        </authorList>
    </citation>
    <scope>NUCLEOTIDE SEQUENCE</scope>
    <source>
        <strain evidence="1">IMI 355091</strain>
    </source>
</reference>
<dbReference type="OrthoDB" id="2157530at2759"/>
<organism evidence="1 2">
    <name type="scientific">Didymella pomorum</name>
    <dbReference type="NCBI Taxonomy" id="749634"/>
    <lineage>
        <taxon>Eukaryota</taxon>
        <taxon>Fungi</taxon>
        <taxon>Dikarya</taxon>
        <taxon>Ascomycota</taxon>
        <taxon>Pezizomycotina</taxon>
        <taxon>Dothideomycetes</taxon>
        <taxon>Pleosporomycetidae</taxon>
        <taxon>Pleosporales</taxon>
        <taxon>Pleosporineae</taxon>
        <taxon>Didymellaceae</taxon>
        <taxon>Didymella</taxon>
    </lineage>
</organism>
<keyword evidence="2" id="KW-1185">Reference proteome</keyword>